<organism evidence="1 2">
    <name type="scientific">Effrenium voratum</name>
    <dbReference type="NCBI Taxonomy" id="2562239"/>
    <lineage>
        <taxon>Eukaryota</taxon>
        <taxon>Sar</taxon>
        <taxon>Alveolata</taxon>
        <taxon>Dinophyceae</taxon>
        <taxon>Suessiales</taxon>
        <taxon>Symbiodiniaceae</taxon>
        <taxon>Effrenium</taxon>
    </lineage>
</organism>
<dbReference type="SUPFAM" id="SSF82199">
    <property type="entry name" value="SET domain"/>
    <property type="match status" value="1"/>
</dbReference>
<dbReference type="Proteomes" id="UP001178507">
    <property type="component" value="Unassembled WGS sequence"/>
</dbReference>
<name>A0AA36I7J5_9DINO</name>
<dbReference type="InterPro" id="IPR050600">
    <property type="entry name" value="SETD3_SETD6_MTase"/>
</dbReference>
<dbReference type="PANTHER" id="PTHR13271">
    <property type="entry name" value="UNCHARACTERIZED PUTATIVE METHYLTRANSFERASE"/>
    <property type="match status" value="1"/>
</dbReference>
<accession>A0AA36I7J5</accession>
<gene>
    <name evidence="1" type="ORF">EVOR1521_LOCUS9312</name>
</gene>
<dbReference type="Gene3D" id="3.90.1410.10">
    <property type="entry name" value="set domain protein methyltransferase, domain 1"/>
    <property type="match status" value="1"/>
</dbReference>
<sequence length="382" mass="42337">MPRLGMSERGRLLPMDVACSRLVPAVQVPRPTHRAGWSQPLCSGLLAVPVVRHLARPRTLSRARVQLRAGRSCEPLLRWLKDLPDVEGLDKLRIRQSAYADGGLGVFAARSFEAGELVCKVPSQALLMPGGDADAESLATALLQEYQDADSRFQPYFQSLPDKIDLAPLHPLLWPKELQQAEYLAELFDGSALAHHIFSARLNRRGASADEMWALAVVDSRSFNLATADGEAVRALVPFIDLFNNFLPLSSGASSWNCVFRGTIESGALLQAECPVQEGEELVHLYDELSTAALWATYGFVPEEDIDNPFEAPLITVPLNKEQRRLKLDLEDRHWLDEQTLGFEIPWDAEEGGPLLPALCQLQNESLHAASRHVSVLQHFID</sequence>
<protein>
    <recommendedName>
        <fullName evidence="3">SET domain-containing protein</fullName>
    </recommendedName>
</protein>
<dbReference type="CDD" id="cd10527">
    <property type="entry name" value="SET_LSMT"/>
    <property type="match status" value="1"/>
</dbReference>
<keyword evidence="2" id="KW-1185">Reference proteome</keyword>
<comment type="caution">
    <text evidence="1">The sequence shown here is derived from an EMBL/GenBank/DDBJ whole genome shotgun (WGS) entry which is preliminary data.</text>
</comment>
<dbReference type="GO" id="GO:0016279">
    <property type="term" value="F:protein-lysine N-methyltransferase activity"/>
    <property type="evidence" value="ECO:0007669"/>
    <property type="project" value="TreeGrafter"/>
</dbReference>
<dbReference type="EMBL" id="CAUJNA010000835">
    <property type="protein sequence ID" value="CAJ1381716.1"/>
    <property type="molecule type" value="Genomic_DNA"/>
</dbReference>
<reference evidence="1" key="1">
    <citation type="submission" date="2023-08" db="EMBL/GenBank/DDBJ databases">
        <authorList>
            <person name="Chen Y."/>
            <person name="Shah S."/>
            <person name="Dougan E. K."/>
            <person name="Thang M."/>
            <person name="Chan C."/>
        </authorList>
    </citation>
    <scope>NUCLEOTIDE SEQUENCE</scope>
</reference>
<evidence type="ECO:0000313" key="1">
    <source>
        <dbReference type="EMBL" id="CAJ1381716.1"/>
    </source>
</evidence>
<evidence type="ECO:0000313" key="2">
    <source>
        <dbReference type="Proteomes" id="UP001178507"/>
    </source>
</evidence>
<dbReference type="AlphaFoldDB" id="A0AA36I7J5"/>
<dbReference type="InterPro" id="IPR046341">
    <property type="entry name" value="SET_dom_sf"/>
</dbReference>
<evidence type="ECO:0008006" key="3">
    <source>
        <dbReference type="Google" id="ProtNLM"/>
    </source>
</evidence>
<proteinExistence type="predicted"/>